<dbReference type="PANTHER" id="PTHR47683:SF2">
    <property type="entry name" value="RNA-BINDING S4 DOMAIN-CONTAINING PROTEIN"/>
    <property type="match status" value="1"/>
</dbReference>
<dbReference type="SUPFAM" id="SSF55120">
    <property type="entry name" value="Pseudouridine synthase"/>
    <property type="match status" value="1"/>
</dbReference>
<dbReference type="InterPro" id="IPR000748">
    <property type="entry name" value="PsdUridine_synth_RsuA/RluB/E/F"/>
</dbReference>
<dbReference type="InterPro" id="IPR002942">
    <property type="entry name" value="S4_RNA-bd"/>
</dbReference>
<dbReference type="EMBL" id="CADCVP010000135">
    <property type="protein sequence ID" value="CAA9489494.1"/>
    <property type="molecule type" value="Genomic_DNA"/>
</dbReference>
<dbReference type="GO" id="GO:0120159">
    <property type="term" value="F:rRNA pseudouridine synthase activity"/>
    <property type="evidence" value="ECO:0007669"/>
    <property type="project" value="UniProtKB-ARBA"/>
</dbReference>
<dbReference type="PROSITE" id="PS50889">
    <property type="entry name" value="S4"/>
    <property type="match status" value="1"/>
</dbReference>
<protein>
    <recommendedName>
        <fullName evidence="5">Pseudouridine synthase</fullName>
        <ecNumber evidence="5">5.4.99.-</ecNumber>
    </recommendedName>
</protein>
<name>A0A6J4S4E4_9ACTN</name>
<reference evidence="7" key="1">
    <citation type="submission" date="2020-02" db="EMBL/GenBank/DDBJ databases">
        <authorList>
            <person name="Meier V. D."/>
        </authorList>
    </citation>
    <scope>NUCLEOTIDE SEQUENCE</scope>
    <source>
        <strain evidence="7">AVDCRST_MAG69</strain>
    </source>
</reference>
<accession>A0A6J4S4E4</accession>
<evidence type="ECO:0000256" key="5">
    <source>
        <dbReference type="RuleBase" id="RU003887"/>
    </source>
</evidence>
<dbReference type="InterPro" id="IPR036986">
    <property type="entry name" value="S4_RNA-bd_sf"/>
</dbReference>
<keyword evidence="4" id="KW-0694">RNA-binding</keyword>
<dbReference type="SUPFAM" id="SSF55174">
    <property type="entry name" value="Alpha-L RNA-binding motif"/>
    <property type="match status" value="1"/>
</dbReference>
<dbReference type="Pfam" id="PF00849">
    <property type="entry name" value="PseudoU_synth_2"/>
    <property type="match status" value="1"/>
</dbReference>
<dbReference type="InterPro" id="IPR050343">
    <property type="entry name" value="RsuA_PseudoU_synthase"/>
</dbReference>
<dbReference type="InterPro" id="IPR042092">
    <property type="entry name" value="PsdUridine_s_RsuA/RluB/E/F_cat"/>
</dbReference>
<dbReference type="InterPro" id="IPR020103">
    <property type="entry name" value="PsdUridine_synth_cat_dom_sf"/>
</dbReference>
<comment type="similarity">
    <text evidence="2 5">Belongs to the pseudouridine synthase RsuA family.</text>
</comment>
<dbReference type="PANTHER" id="PTHR47683">
    <property type="entry name" value="PSEUDOURIDINE SYNTHASE FAMILY PROTEIN-RELATED"/>
    <property type="match status" value="1"/>
</dbReference>
<feature type="domain" description="RNA-binding S4" evidence="6">
    <location>
        <begin position="1"/>
        <end position="60"/>
    </location>
</feature>
<evidence type="ECO:0000256" key="4">
    <source>
        <dbReference type="PROSITE-ProRule" id="PRU00182"/>
    </source>
</evidence>
<proteinExistence type="inferred from homology"/>
<dbReference type="InterPro" id="IPR020094">
    <property type="entry name" value="TruA/RsuA/RluB/E/F_N"/>
</dbReference>
<keyword evidence="3 5" id="KW-0413">Isomerase</keyword>
<evidence type="ECO:0000256" key="2">
    <source>
        <dbReference type="ARBA" id="ARBA00008348"/>
    </source>
</evidence>
<dbReference type="FunFam" id="3.10.290.10:FF:000003">
    <property type="entry name" value="Pseudouridine synthase"/>
    <property type="match status" value="1"/>
</dbReference>
<gene>
    <name evidence="7" type="ORF">AVDCRST_MAG69-1254</name>
</gene>
<dbReference type="CDD" id="cd00165">
    <property type="entry name" value="S4"/>
    <property type="match status" value="1"/>
</dbReference>
<dbReference type="NCBIfam" id="TIGR00093">
    <property type="entry name" value="pseudouridine synthase"/>
    <property type="match status" value="1"/>
</dbReference>
<dbReference type="CDD" id="cd02870">
    <property type="entry name" value="PseudoU_synth_RsuA_like"/>
    <property type="match status" value="1"/>
</dbReference>
<dbReference type="Gene3D" id="3.30.70.580">
    <property type="entry name" value="Pseudouridine synthase I, catalytic domain, N-terminal subdomain"/>
    <property type="match status" value="1"/>
</dbReference>
<dbReference type="Pfam" id="PF01479">
    <property type="entry name" value="S4"/>
    <property type="match status" value="1"/>
</dbReference>
<dbReference type="AlphaFoldDB" id="A0A6J4S4E4"/>
<dbReference type="EC" id="5.4.99.-" evidence="5"/>
<dbReference type="InterPro" id="IPR006145">
    <property type="entry name" value="PsdUridine_synth_RsuA/RluA"/>
</dbReference>
<evidence type="ECO:0000313" key="7">
    <source>
        <dbReference type="EMBL" id="CAA9489494.1"/>
    </source>
</evidence>
<dbReference type="SMART" id="SM00363">
    <property type="entry name" value="S4"/>
    <property type="match status" value="1"/>
</dbReference>
<evidence type="ECO:0000256" key="1">
    <source>
        <dbReference type="ARBA" id="ARBA00000073"/>
    </source>
</evidence>
<dbReference type="PROSITE" id="PS01149">
    <property type="entry name" value="PSI_RSU"/>
    <property type="match status" value="1"/>
</dbReference>
<dbReference type="Gene3D" id="3.30.70.1560">
    <property type="entry name" value="Alpha-L RNA-binding motif"/>
    <property type="match status" value="1"/>
</dbReference>
<evidence type="ECO:0000259" key="6">
    <source>
        <dbReference type="SMART" id="SM00363"/>
    </source>
</evidence>
<comment type="catalytic activity">
    <reaction evidence="1">
        <text>a uridine in RNA = a pseudouridine in RNA</text>
        <dbReference type="Rhea" id="RHEA:48348"/>
        <dbReference type="Rhea" id="RHEA-COMP:12068"/>
        <dbReference type="Rhea" id="RHEA-COMP:12069"/>
        <dbReference type="ChEBI" id="CHEBI:65314"/>
        <dbReference type="ChEBI" id="CHEBI:65315"/>
    </reaction>
</comment>
<dbReference type="InterPro" id="IPR018496">
    <property type="entry name" value="PsdUridine_synth_RsuA/RluB_CS"/>
</dbReference>
<organism evidence="7">
    <name type="scientific">uncultured Solirubrobacteraceae bacterium</name>
    <dbReference type="NCBI Taxonomy" id="1162706"/>
    <lineage>
        <taxon>Bacteria</taxon>
        <taxon>Bacillati</taxon>
        <taxon>Actinomycetota</taxon>
        <taxon>Thermoleophilia</taxon>
        <taxon>Solirubrobacterales</taxon>
        <taxon>Solirubrobacteraceae</taxon>
        <taxon>environmental samples</taxon>
    </lineage>
</organism>
<evidence type="ECO:0000256" key="3">
    <source>
        <dbReference type="ARBA" id="ARBA00023235"/>
    </source>
</evidence>
<dbReference type="GO" id="GO:0000455">
    <property type="term" value="P:enzyme-directed rRNA pseudouridine synthesis"/>
    <property type="evidence" value="ECO:0007669"/>
    <property type="project" value="UniProtKB-ARBA"/>
</dbReference>
<dbReference type="Gene3D" id="3.10.290.10">
    <property type="entry name" value="RNA-binding S4 domain"/>
    <property type="match status" value="1"/>
</dbReference>
<sequence>MRLAKHLAHAGVASRRAAERLIAQGRVTVAGEVVRDPARDVDDTVEVRVDGEHVTTSAQHVVYALHKPAGVVSTARDPGGRPTVVDMIKGPKRLYPVGRLDAPTTGLILLTDDGDLAYRLTHPSFEVPKTYVAVVRGAPVPEHALRHLREGVRLDDGLTAPAAARRVAPDTIELTIHEGRKRQVRRMCEAVGHPAESLRRVAFGPLRLGDLAVGSHRRLTLAEVERLRQAAGERVERTGGAGRFGA</sequence>
<dbReference type="GO" id="GO:0003723">
    <property type="term" value="F:RNA binding"/>
    <property type="evidence" value="ECO:0007669"/>
    <property type="project" value="UniProtKB-KW"/>
</dbReference>